<sequence>MASALIAGAAAAGVLVGGGAAHADVNPGKYRYCNTEFQGFRVPVPWCGDATVSNHRFSPGPGVRGYPIISVGGYEYVDMGKGNGLKMHKTRNGYAGAQYQGNRVIGKFVMTRIR</sequence>
<proteinExistence type="predicted"/>
<dbReference type="EMBL" id="BAFB01000001">
    <property type="protein sequence ID" value="GAB32242.1"/>
    <property type="molecule type" value="Genomic_DNA"/>
</dbReference>
<organism evidence="2 3">
    <name type="scientific">Gordonia otitidis (strain DSM 44809 / CCUG 52243 / JCM 12355 / NBRC 100426 / IFM 10032)</name>
    <dbReference type="NCBI Taxonomy" id="1108044"/>
    <lineage>
        <taxon>Bacteria</taxon>
        <taxon>Bacillati</taxon>
        <taxon>Actinomycetota</taxon>
        <taxon>Actinomycetes</taxon>
        <taxon>Mycobacteriales</taxon>
        <taxon>Gordoniaceae</taxon>
        <taxon>Gordonia</taxon>
    </lineage>
</organism>
<name>H5TFI4_GORO1</name>
<dbReference type="OrthoDB" id="4380145at2"/>
<reference evidence="2" key="1">
    <citation type="submission" date="2012-02" db="EMBL/GenBank/DDBJ databases">
        <title>Whole genome shotgun sequence of Gordonia otitidis NBRC 100426.</title>
        <authorList>
            <person name="Yoshida I."/>
            <person name="Hosoyama A."/>
            <person name="Tsuchikane K."/>
            <person name="Katsumata H."/>
            <person name="Yamazaki S."/>
            <person name="Fujita N."/>
        </authorList>
    </citation>
    <scope>NUCLEOTIDE SEQUENCE [LARGE SCALE GENOMIC DNA]</scope>
    <source>
        <strain evidence="2">NBRC 100426</strain>
    </source>
</reference>
<gene>
    <name evidence="2" type="ORF">GOOTI_001_00240</name>
</gene>
<keyword evidence="1" id="KW-0732">Signal</keyword>
<accession>H5TFI4</accession>
<comment type="caution">
    <text evidence="2">The sequence shown here is derived from an EMBL/GenBank/DDBJ whole genome shotgun (WGS) entry which is preliminary data.</text>
</comment>
<evidence type="ECO:0000313" key="3">
    <source>
        <dbReference type="Proteomes" id="UP000005038"/>
    </source>
</evidence>
<keyword evidence="3" id="KW-1185">Reference proteome</keyword>
<evidence type="ECO:0000256" key="1">
    <source>
        <dbReference type="SAM" id="SignalP"/>
    </source>
</evidence>
<feature type="signal peptide" evidence="1">
    <location>
        <begin position="1"/>
        <end position="23"/>
    </location>
</feature>
<protein>
    <submittedName>
        <fullName evidence="2">Uncharacterized protein</fullName>
    </submittedName>
</protein>
<feature type="chain" id="PRO_5003599062" evidence="1">
    <location>
        <begin position="24"/>
        <end position="114"/>
    </location>
</feature>
<evidence type="ECO:0000313" key="2">
    <source>
        <dbReference type="EMBL" id="GAB32242.1"/>
    </source>
</evidence>
<dbReference type="RefSeq" id="WP_007236519.1">
    <property type="nucleotide sequence ID" value="NZ_BAFB01000001.1"/>
</dbReference>
<dbReference type="AlphaFoldDB" id="H5TFI4"/>
<dbReference type="Proteomes" id="UP000005038">
    <property type="component" value="Unassembled WGS sequence"/>
</dbReference>